<reference evidence="11 12" key="1">
    <citation type="submission" date="2020-11" db="EMBL/GenBank/DDBJ databases">
        <title>Kefir isolates.</title>
        <authorList>
            <person name="Marcisauskas S."/>
            <person name="Kim Y."/>
            <person name="Blasche S."/>
        </authorList>
    </citation>
    <scope>NUCLEOTIDE SEQUENCE [LARGE SCALE GENOMIC DNA]</scope>
    <source>
        <strain evidence="11 12">KR</strain>
    </source>
</reference>
<evidence type="ECO:0000256" key="1">
    <source>
        <dbReference type="ARBA" id="ARBA00001933"/>
    </source>
</evidence>
<dbReference type="SUPFAM" id="SSF51419">
    <property type="entry name" value="PLP-binding barrel"/>
    <property type="match status" value="1"/>
</dbReference>
<comment type="pathway">
    <text evidence="5">Amine and polyamine biosynthesis; putrescine biosynthesis via L-ornithine pathway; putrescine from L-ornithine: step 1/1.</text>
</comment>
<evidence type="ECO:0000256" key="6">
    <source>
        <dbReference type="ARBA" id="ARBA00034138"/>
    </source>
</evidence>
<dbReference type="GO" id="GO:0005737">
    <property type="term" value="C:cytoplasm"/>
    <property type="evidence" value="ECO:0007669"/>
    <property type="project" value="TreeGrafter"/>
</dbReference>
<dbReference type="Gene3D" id="3.20.20.10">
    <property type="entry name" value="Alanine racemase"/>
    <property type="match status" value="1"/>
</dbReference>
<dbReference type="InterPro" id="IPR000183">
    <property type="entry name" value="Orn/DAP/Arg_de-COase"/>
</dbReference>
<keyword evidence="12" id="KW-1185">Reference proteome</keyword>
<dbReference type="Gene3D" id="2.40.37.10">
    <property type="entry name" value="Lyase, Ornithine Decarboxylase, Chain A, domain 1"/>
    <property type="match status" value="1"/>
</dbReference>
<evidence type="ECO:0000256" key="2">
    <source>
        <dbReference type="ARBA" id="ARBA00008872"/>
    </source>
</evidence>
<comment type="catalytic activity">
    <reaction evidence="8">
        <text>L-ornithine + H(+) = putrescine + CO2</text>
        <dbReference type="Rhea" id="RHEA:22964"/>
        <dbReference type="ChEBI" id="CHEBI:15378"/>
        <dbReference type="ChEBI" id="CHEBI:16526"/>
        <dbReference type="ChEBI" id="CHEBI:46911"/>
        <dbReference type="ChEBI" id="CHEBI:326268"/>
        <dbReference type="EC" id="4.1.1.17"/>
    </reaction>
</comment>
<dbReference type="Pfam" id="PF02784">
    <property type="entry name" value="Orn_Arg_deC_N"/>
    <property type="match status" value="1"/>
</dbReference>
<dbReference type="OrthoDB" id="5034579at2759"/>
<dbReference type="InterPro" id="IPR009006">
    <property type="entry name" value="Ala_racemase/Decarboxylase_C"/>
</dbReference>
<dbReference type="FunFam" id="3.20.20.10:FF:000005">
    <property type="entry name" value="Ornithine decarboxylase"/>
    <property type="match status" value="1"/>
</dbReference>
<dbReference type="PRINTS" id="PR01182">
    <property type="entry name" value="ORNDCRBXLASE"/>
</dbReference>
<evidence type="ECO:0000256" key="4">
    <source>
        <dbReference type="ARBA" id="ARBA00023239"/>
    </source>
</evidence>
<keyword evidence="4" id="KW-0456">Lyase</keyword>
<comment type="cofactor">
    <cofactor evidence="1 9">
        <name>pyridoxal 5'-phosphate</name>
        <dbReference type="ChEBI" id="CHEBI:597326"/>
    </cofactor>
</comment>
<dbReference type="Proteomes" id="UP000777482">
    <property type="component" value="Unassembled WGS sequence"/>
</dbReference>
<comment type="subunit">
    <text evidence="7">Homodimer. Only the dimer is catalytically active, as the active sites are constructed of residues from both monomers.</text>
</comment>
<evidence type="ECO:0000313" key="12">
    <source>
        <dbReference type="Proteomes" id="UP000777482"/>
    </source>
</evidence>
<dbReference type="SUPFAM" id="SSF50621">
    <property type="entry name" value="Alanine racemase C-terminal domain-like"/>
    <property type="match status" value="1"/>
</dbReference>
<dbReference type="EC" id="4.1.1.17" evidence="6"/>
<comment type="caution">
    <text evidence="11">The sequence shown here is derived from an EMBL/GenBank/DDBJ whole genome shotgun (WGS) entry which is preliminary data.</text>
</comment>
<organism evidence="11 12">
    <name type="scientific">Rhodotorula mucilaginosa</name>
    <name type="common">Yeast</name>
    <name type="synonym">Rhodotorula rubra</name>
    <dbReference type="NCBI Taxonomy" id="5537"/>
    <lineage>
        <taxon>Eukaryota</taxon>
        <taxon>Fungi</taxon>
        <taxon>Dikarya</taxon>
        <taxon>Basidiomycota</taxon>
        <taxon>Pucciniomycotina</taxon>
        <taxon>Microbotryomycetes</taxon>
        <taxon>Sporidiobolales</taxon>
        <taxon>Sporidiobolaceae</taxon>
        <taxon>Rhodotorula</taxon>
    </lineage>
</organism>
<gene>
    <name evidence="11" type="ORF">C6P46_001917</name>
</gene>
<dbReference type="PRINTS" id="PR01179">
    <property type="entry name" value="ODADCRBXLASE"/>
</dbReference>
<dbReference type="PANTHER" id="PTHR11482:SF6">
    <property type="entry name" value="ORNITHINE DECARBOXYLASE 1-RELATED"/>
    <property type="match status" value="1"/>
</dbReference>
<dbReference type="InterPro" id="IPR022644">
    <property type="entry name" value="De-COase2_N"/>
</dbReference>
<dbReference type="AlphaFoldDB" id="A0A9P6W450"/>
<sequence>MYVQHRSSDYKAQLCGDVRSARSKGDPRGRGPLLGACLAPSLSTRPAAVSIPASRVLELVTELSTRHSIPRLARHLVEAGRPAVIRQISPARQDPSERSISPDTIPLHLPVASSSSLARIPPQEPLETETMAAIAIPSAQPFVSDESAFYPLSCSPLSRGDLLQQLSLSPSSAPKYSSVVPSAAHVASAHPTTAMRKPSLSSRTRPFGRAPLPTAADLPPLPPVHSGTIIDNFRAALETIDLEDCEAHGENAFFVADLAEVYRQHLRWMRELGDRVHPFFAVKSNPDPYVLRLMAALGLGFDCASQPEISAVMSLPGGVSPSRIIYANPCKAASFIRNAAKCGVDCMTFDNADELAKIKKYHPTARMVLRILTDDSSSLCRLGLKFGAPLSEVRGLLNRAKQLDVNVVGVSFHCGSGCKDPSLFGDAIRRARWAFDVGKEVGYNFELLDIGGGFEDDNFEQIAAVLREAITEHFPVDQSGRGVRIIAEPGRYYVCRAFELATNIIARRAARDGTNDDASMLEMDGVDEEESKPVTMYYINDGVYSSFNSTMFDHQVVHPHVLTVDGEFQEEAVTDKAAVMEECSIWGPTCDSIDCVQPKALLPTNLIEVGDWLRWDCMGAYTICAASQFNGFRRSDVRYTIDARADAGLEAKIRSLLHV</sequence>
<evidence type="ECO:0000259" key="10">
    <source>
        <dbReference type="Pfam" id="PF02784"/>
    </source>
</evidence>
<evidence type="ECO:0000256" key="3">
    <source>
        <dbReference type="ARBA" id="ARBA00022898"/>
    </source>
</evidence>
<evidence type="ECO:0000256" key="9">
    <source>
        <dbReference type="PIRSR" id="PIRSR600183-50"/>
    </source>
</evidence>
<accession>A0A9P6W450</accession>
<dbReference type="InterPro" id="IPR002433">
    <property type="entry name" value="Orn_de-COase"/>
</dbReference>
<protein>
    <recommendedName>
        <fullName evidence="6">ornithine decarboxylase</fullName>
        <ecNumber evidence="6">4.1.1.17</ecNumber>
    </recommendedName>
</protein>
<feature type="domain" description="Orn/DAP/Arg decarboxylase 2 N-terminal" evidence="10">
    <location>
        <begin position="258"/>
        <end position="494"/>
    </location>
</feature>
<dbReference type="CDD" id="cd00622">
    <property type="entry name" value="PLPDE_III_ODC"/>
    <property type="match status" value="1"/>
</dbReference>
<evidence type="ECO:0000256" key="5">
    <source>
        <dbReference type="ARBA" id="ARBA00034115"/>
    </source>
</evidence>
<dbReference type="InterPro" id="IPR022653">
    <property type="entry name" value="De-COase2_pyr-phos_BS"/>
</dbReference>
<name>A0A9P6W450_RHOMI</name>
<dbReference type="EMBL" id="PUHQ01000016">
    <property type="protein sequence ID" value="KAG0664056.1"/>
    <property type="molecule type" value="Genomic_DNA"/>
</dbReference>
<dbReference type="GO" id="GO:0004586">
    <property type="term" value="F:ornithine decarboxylase activity"/>
    <property type="evidence" value="ECO:0007669"/>
    <property type="project" value="UniProtKB-EC"/>
</dbReference>
<dbReference type="InterPro" id="IPR029066">
    <property type="entry name" value="PLP-binding_barrel"/>
</dbReference>
<dbReference type="PANTHER" id="PTHR11482">
    <property type="entry name" value="ARGININE/DIAMINOPIMELATE/ORNITHINE DECARBOXYLASE"/>
    <property type="match status" value="1"/>
</dbReference>
<evidence type="ECO:0000256" key="8">
    <source>
        <dbReference type="ARBA" id="ARBA00049127"/>
    </source>
</evidence>
<proteinExistence type="inferred from homology"/>
<evidence type="ECO:0000256" key="7">
    <source>
        <dbReference type="ARBA" id="ARBA00046672"/>
    </source>
</evidence>
<dbReference type="GO" id="GO:0033387">
    <property type="term" value="P:putrescine biosynthetic process from arginine, via ornithine"/>
    <property type="evidence" value="ECO:0007669"/>
    <property type="project" value="TreeGrafter"/>
</dbReference>
<dbReference type="PROSITE" id="PS00878">
    <property type="entry name" value="ODR_DC_2_1"/>
    <property type="match status" value="1"/>
</dbReference>
<feature type="active site" description="Proton donor" evidence="9">
    <location>
        <position position="590"/>
    </location>
</feature>
<feature type="modified residue" description="N6-(pyridoxal phosphate)lysine" evidence="9">
    <location>
        <position position="283"/>
    </location>
</feature>
<evidence type="ECO:0000313" key="11">
    <source>
        <dbReference type="EMBL" id="KAG0664056.1"/>
    </source>
</evidence>
<comment type="similarity">
    <text evidence="2">Belongs to the Orn/Lys/Arg decarboxylase class-II family.</text>
</comment>
<keyword evidence="3 9" id="KW-0663">Pyridoxal phosphate</keyword>